<dbReference type="Proteomes" id="UP000327497">
    <property type="component" value="Segment"/>
</dbReference>
<protein>
    <submittedName>
        <fullName evidence="1">Uncharacterized protein</fullName>
    </submittedName>
</protein>
<accession>A0A5J6A250</accession>
<name>A0A5J6A250_9CAUD</name>
<organism evidence="1 2">
    <name type="scientific">Aeromonas phage MJG</name>
    <dbReference type="NCBI Taxonomy" id="2510451"/>
    <lineage>
        <taxon>Viruses</taxon>
        <taxon>Duplodnaviria</taxon>
        <taxon>Heunggongvirae</taxon>
        <taxon>Uroviricota</taxon>
        <taxon>Caudoviricetes</taxon>
        <taxon>Autographivirales</taxon>
        <taxon>Autosignataviridae</taxon>
        <taxon>Colwellvirinae</taxon>
        <taxon>Daolivirus</taxon>
        <taxon>Daolivirus MJG</taxon>
    </lineage>
</organism>
<dbReference type="EMBL" id="MK455769">
    <property type="protein sequence ID" value="QBJ01035.1"/>
    <property type="molecule type" value="Genomic_DNA"/>
</dbReference>
<reference evidence="1 2" key="1">
    <citation type="journal article" date="2019" name="Virus Res.">
        <title>Genomic characterization of a novel virulent phage infecting the Aeromonas hydrophila isolated from rainbow trout (Oncorhynchus mykiss).</title>
        <authorList>
            <person name="Cao Y."/>
            <person name="Li S."/>
            <person name="Wang D."/>
            <person name="Zhao J."/>
            <person name="Xu L."/>
            <person name="Liu H."/>
            <person name="Lu T."/>
            <person name="Mou Z."/>
        </authorList>
    </citation>
    <scope>NUCLEOTIDE SEQUENCE [LARGE SCALE GENOMIC DNA]</scope>
</reference>
<evidence type="ECO:0000313" key="2">
    <source>
        <dbReference type="Proteomes" id="UP000327497"/>
    </source>
</evidence>
<sequence length="90" mass="10204">MKASHIAVLLLPQFAAPAGLARLAKDDDAEVTTREQAEAYRGPVFNEDTGTEDLHVVYRDGFVCVNFLNEWGERVNYDYPMHTVARVHRK</sequence>
<evidence type="ECO:0000313" key="1">
    <source>
        <dbReference type="EMBL" id="QBJ01035.1"/>
    </source>
</evidence>
<proteinExistence type="predicted"/>
<keyword evidence="2" id="KW-1185">Reference proteome</keyword>